<dbReference type="PRINTS" id="PR01490">
    <property type="entry name" value="RTXTOXIND"/>
</dbReference>
<gene>
    <name evidence="2" type="primary">apxIIID</name>
    <name evidence="2" type="ORF">NCTC8529_00448</name>
</gene>
<dbReference type="AlphaFoldDB" id="A0AAX3FH68"/>
<keyword evidence="1" id="KW-0472">Membrane</keyword>
<accession>A0AAX3FH68</accession>
<name>A0AAX3FH68_ACTEU</name>
<dbReference type="RefSeq" id="WP_164997533.1">
    <property type="nucleotide sequence ID" value="NZ_LR134310.1"/>
</dbReference>
<dbReference type="Gene3D" id="2.40.50.100">
    <property type="match status" value="1"/>
</dbReference>
<evidence type="ECO:0000256" key="1">
    <source>
        <dbReference type="SAM" id="Phobius"/>
    </source>
</evidence>
<sequence length="419" mass="48888">MFRQKAINFHNKKWKSTAVIISSLPSWLVFSVSFILILSFVFFITFADYTRRTNIVGEIVMQSHPVILSANKSGYISEKYIEAHQKVTKGQPLFKITLDRISKSGDTSLNSIQSLQKQIQSIDNSIALLRKNEAETLLSLRKQIDNHQKIHKEKSQYLIEIERTLNKYMDLVKKYEKLFKQGYSSNDEVNSQRARYFSQKSLSDEIKMELIQQESAILHLENEIETQKTNFQNNIIRYELQQNDLRIRLLEFESISELIINAPMDGVVESISATIGQVLKEGDPLSQISPLNKGKYRLVMWVPNSAISFIKLNDEINIRYEAFPFEKFGQFKGYIRSISSLPASLQELSFYRNLPLETNENIPLYKITAELPDQSITYNDRDLYFMNGMKAEATLFLEKRKLYEWMLFPLYQLTKTMEE</sequence>
<dbReference type="GeneID" id="92743069"/>
<reference evidence="2 3" key="1">
    <citation type="submission" date="2018-12" db="EMBL/GenBank/DDBJ databases">
        <authorList>
            <consortium name="Pathogen Informatics"/>
        </authorList>
    </citation>
    <scope>NUCLEOTIDE SEQUENCE [LARGE SCALE GENOMIC DNA]</scope>
    <source>
        <strain evidence="2 3">NCTC8529</strain>
    </source>
</reference>
<dbReference type="PANTHER" id="PTHR30386">
    <property type="entry name" value="MEMBRANE FUSION SUBUNIT OF EMRAB-TOLC MULTIDRUG EFFLUX PUMP"/>
    <property type="match status" value="1"/>
</dbReference>
<evidence type="ECO:0000313" key="2">
    <source>
        <dbReference type="EMBL" id="VEE89760.1"/>
    </source>
</evidence>
<keyword evidence="1" id="KW-1133">Transmembrane helix</keyword>
<feature type="transmembrane region" description="Helical" evidence="1">
    <location>
        <begin position="20"/>
        <end position="46"/>
    </location>
</feature>
<dbReference type="EMBL" id="LR134310">
    <property type="protein sequence ID" value="VEE89760.1"/>
    <property type="molecule type" value="Genomic_DNA"/>
</dbReference>
<organism evidence="2 3">
    <name type="scientific">Actinobacillus equuli</name>
    <dbReference type="NCBI Taxonomy" id="718"/>
    <lineage>
        <taxon>Bacteria</taxon>
        <taxon>Pseudomonadati</taxon>
        <taxon>Pseudomonadota</taxon>
        <taxon>Gammaproteobacteria</taxon>
        <taxon>Pasteurellales</taxon>
        <taxon>Pasteurellaceae</taxon>
        <taxon>Actinobacillus</taxon>
    </lineage>
</organism>
<keyword evidence="1" id="KW-0812">Transmembrane</keyword>
<dbReference type="InterPro" id="IPR050739">
    <property type="entry name" value="MFP"/>
</dbReference>
<evidence type="ECO:0000313" key="3">
    <source>
        <dbReference type="Proteomes" id="UP000268529"/>
    </source>
</evidence>
<proteinExistence type="predicted"/>
<dbReference type="Proteomes" id="UP000268529">
    <property type="component" value="Chromosome"/>
</dbReference>
<dbReference type="PANTHER" id="PTHR30386:SF28">
    <property type="entry name" value="EXPORTED PROTEIN"/>
    <property type="match status" value="1"/>
</dbReference>
<protein>
    <submittedName>
        <fullName evidence="2">RTX-III toxin determinant D</fullName>
    </submittedName>
</protein>